<sequence length="376" mass="43089">MSSSTKKSASTGSEKISASEDQQAMVNEVRGSLGTLSDKFSIYCSDTTIQRYLMARNWHVKKATKMLKESLKWSSENKPEEIRWEEVAQEAETGKIYRSNYTDKHGRTVLVMRPSFENSKSTQGKIRYLCYCMENAVLNMQQGQEQMVWLIDFQGYKLSHVSVNVTRETAHVLQDRYPERLGLAILYNPPKFFESFWKVWPLYCRFPVSHSAYHYCFAVSFNFHIVLLVTTKNVQFQIVKPFLDQKTRDKVKFVYSNDANTNKIMEDLFDMDQLESAFGGNNNTGFDITKYAERMREDDKRMRAFWTRADPSVPPQPVLTDAPSSDSVKLDKDSDPSDSEKANSSQSHGVESDVVSPDHNNKLADTGGTNPTEEMQ</sequence>
<evidence type="ECO:0000313" key="4">
    <source>
        <dbReference type="Proteomes" id="UP000030645"/>
    </source>
</evidence>
<dbReference type="InterPro" id="IPR001251">
    <property type="entry name" value="CRAL-TRIO_dom"/>
</dbReference>
<dbReference type="PANTHER" id="PTHR45824:SF6">
    <property type="entry name" value="F16L1.9 PROTEIN"/>
    <property type="match status" value="1"/>
</dbReference>
<dbReference type="eggNOG" id="KOG1470">
    <property type="taxonomic scope" value="Eukaryota"/>
</dbReference>
<dbReference type="SMART" id="SM01100">
    <property type="entry name" value="CRAL_TRIO_N"/>
    <property type="match status" value="1"/>
</dbReference>
<dbReference type="SMART" id="SM00516">
    <property type="entry name" value="SEC14"/>
    <property type="match status" value="1"/>
</dbReference>
<name>W9S399_9ROSA</name>
<dbReference type="InterPro" id="IPR036865">
    <property type="entry name" value="CRAL-TRIO_dom_sf"/>
</dbReference>
<dbReference type="CDD" id="cd00170">
    <property type="entry name" value="SEC14"/>
    <property type="match status" value="1"/>
</dbReference>
<evidence type="ECO:0000259" key="2">
    <source>
        <dbReference type="PROSITE" id="PS50191"/>
    </source>
</evidence>
<feature type="region of interest" description="Disordered" evidence="1">
    <location>
        <begin position="1"/>
        <end position="22"/>
    </location>
</feature>
<dbReference type="GO" id="GO:0008526">
    <property type="term" value="F:phosphatidylinositol transfer activity"/>
    <property type="evidence" value="ECO:0007669"/>
    <property type="project" value="TreeGrafter"/>
</dbReference>
<feature type="domain" description="CRAL-TRIO" evidence="2">
    <location>
        <begin position="84"/>
        <end position="286"/>
    </location>
</feature>
<dbReference type="InterPro" id="IPR052578">
    <property type="entry name" value="PI_Transfer_CRAL-TRIO"/>
</dbReference>
<feature type="region of interest" description="Disordered" evidence="1">
    <location>
        <begin position="307"/>
        <end position="376"/>
    </location>
</feature>
<dbReference type="SUPFAM" id="SSF52087">
    <property type="entry name" value="CRAL/TRIO domain"/>
    <property type="match status" value="2"/>
</dbReference>
<feature type="compositionally biased region" description="Low complexity" evidence="1">
    <location>
        <begin position="1"/>
        <end position="13"/>
    </location>
</feature>
<gene>
    <name evidence="3" type="ORF">L484_021547</name>
</gene>
<dbReference type="InterPro" id="IPR011074">
    <property type="entry name" value="CRAL/TRIO_N_dom"/>
</dbReference>
<dbReference type="AlphaFoldDB" id="W9S399"/>
<dbReference type="Gene3D" id="3.40.525.10">
    <property type="entry name" value="CRAL-TRIO lipid binding domain"/>
    <property type="match status" value="2"/>
</dbReference>
<feature type="compositionally biased region" description="Polar residues" evidence="1">
    <location>
        <begin position="367"/>
        <end position="376"/>
    </location>
</feature>
<protein>
    <recommendedName>
        <fullName evidence="2">CRAL-TRIO domain-containing protein</fullName>
    </recommendedName>
</protein>
<reference evidence="4" key="1">
    <citation type="submission" date="2013-01" db="EMBL/GenBank/DDBJ databases">
        <title>Draft Genome Sequence of a Mulberry Tree, Morus notabilis C.K. Schneid.</title>
        <authorList>
            <person name="He N."/>
            <person name="Zhao S."/>
        </authorList>
    </citation>
    <scope>NUCLEOTIDE SEQUENCE</scope>
</reference>
<dbReference type="InterPro" id="IPR036273">
    <property type="entry name" value="CRAL/TRIO_N_dom_sf"/>
</dbReference>
<organism evidence="3 4">
    <name type="scientific">Morus notabilis</name>
    <dbReference type="NCBI Taxonomy" id="981085"/>
    <lineage>
        <taxon>Eukaryota</taxon>
        <taxon>Viridiplantae</taxon>
        <taxon>Streptophyta</taxon>
        <taxon>Embryophyta</taxon>
        <taxon>Tracheophyta</taxon>
        <taxon>Spermatophyta</taxon>
        <taxon>Magnoliopsida</taxon>
        <taxon>eudicotyledons</taxon>
        <taxon>Gunneridae</taxon>
        <taxon>Pentapetalae</taxon>
        <taxon>rosids</taxon>
        <taxon>fabids</taxon>
        <taxon>Rosales</taxon>
        <taxon>Moraceae</taxon>
        <taxon>Moreae</taxon>
        <taxon>Morus</taxon>
    </lineage>
</organism>
<dbReference type="Pfam" id="PF03765">
    <property type="entry name" value="CRAL_TRIO_N"/>
    <property type="match status" value="1"/>
</dbReference>
<accession>W9S399</accession>
<keyword evidence="4" id="KW-1185">Reference proteome</keyword>
<dbReference type="EMBL" id="KE345565">
    <property type="protein sequence ID" value="EXC06709.1"/>
    <property type="molecule type" value="Genomic_DNA"/>
</dbReference>
<dbReference type="PANTHER" id="PTHR45824">
    <property type="entry name" value="GH16843P"/>
    <property type="match status" value="1"/>
</dbReference>
<feature type="compositionally biased region" description="Basic and acidic residues" evidence="1">
    <location>
        <begin position="328"/>
        <end position="341"/>
    </location>
</feature>
<proteinExistence type="predicted"/>
<evidence type="ECO:0000256" key="1">
    <source>
        <dbReference type="SAM" id="MobiDB-lite"/>
    </source>
</evidence>
<dbReference type="Pfam" id="PF00650">
    <property type="entry name" value="CRAL_TRIO"/>
    <property type="match status" value="2"/>
</dbReference>
<dbReference type="PROSITE" id="PS50191">
    <property type="entry name" value="CRAL_TRIO"/>
    <property type="match status" value="1"/>
</dbReference>
<dbReference type="SUPFAM" id="SSF46938">
    <property type="entry name" value="CRAL/TRIO N-terminal domain"/>
    <property type="match status" value="1"/>
</dbReference>
<evidence type="ECO:0000313" key="3">
    <source>
        <dbReference type="EMBL" id="EXC06709.1"/>
    </source>
</evidence>
<dbReference type="Proteomes" id="UP000030645">
    <property type="component" value="Unassembled WGS sequence"/>
</dbReference>